<evidence type="ECO:0000256" key="1">
    <source>
        <dbReference type="ARBA" id="ARBA00000971"/>
    </source>
</evidence>
<dbReference type="Gene3D" id="3.10.50.40">
    <property type="match status" value="1"/>
</dbReference>
<dbReference type="PANTHER" id="PTHR47245">
    <property type="entry name" value="PEPTIDYLPROLYL ISOMERASE"/>
    <property type="match status" value="1"/>
</dbReference>
<dbReference type="PANTHER" id="PTHR47245:SF1">
    <property type="entry name" value="FOLDASE PROTEIN PRSA"/>
    <property type="match status" value="1"/>
</dbReference>
<reference evidence="7" key="1">
    <citation type="submission" date="2013-08" db="EMBL/GenBank/DDBJ databases">
        <authorList>
            <person name="Mendez C."/>
            <person name="Richter M."/>
            <person name="Ferrer M."/>
            <person name="Sanchez J."/>
        </authorList>
    </citation>
    <scope>NUCLEOTIDE SEQUENCE</scope>
</reference>
<evidence type="ECO:0000256" key="4">
    <source>
        <dbReference type="ARBA" id="ARBA00023110"/>
    </source>
</evidence>
<dbReference type="GO" id="GO:0003755">
    <property type="term" value="F:peptidyl-prolyl cis-trans isomerase activity"/>
    <property type="evidence" value="ECO:0007669"/>
    <property type="project" value="UniProtKB-KW"/>
</dbReference>
<evidence type="ECO:0000259" key="6">
    <source>
        <dbReference type="PROSITE" id="PS50198"/>
    </source>
</evidence>
<keyword evidence="5 7" id="KW-0413">Isomerase</keyword>
<dbReference type="PROSITE" id="PS50198">
    <property type="entry name" value="PPIC_PPIASE_2"/>
    <property type="match status" value="1"/>
</dbReference>
<comment type="catalytic activity">
    <reaction evidence="1">
        <text>[protein]-peptidylproline (omega=180) = [protein]-peptidylproline (omega=0)</text>
        <dbReference type="Rhea" id="RHEA:16237"/>
        <dbReference type="Rhea" id="RHEA-COMP:10747"/>
        <dbReference type="Rhea" id="RHEA-COMP:10748"/>
        <dbReference type="ChEBI" id="CHEBI:83833"/>
        <dbReference type="ChEBI" id="CHEBI:83834"/>
        <dbReference type="EC" id="5.2.1.8"/>
    </reaction>
</comment>
<evidence type="ECO:0000256" key="5">
    <source>
        <dbReference type="ARBA" id="ARBA00023235"/>
    </source>
</evidence>
<feature type="non-terminal residue" evidence="7">
    <location>
        <position position="1"/>
    </location>
</feature>
<dbReference type="Pfam" id="PF13145">
    <property type="entry name" value="Rotamase_2"/>
    <property type="match status" value="1"/>
</dbReference>
<proteinExistence type="predicted"/>
<organism evidence="7">
    <name type="scientific">mine drainage metagenome</name>
    <dbReference type="NCBI Taxonomy" id="410659"/>
    <lineage>
        <taxon>unclassified sequences</taxon>
        <taxon>metagenomes</taxon>
        <taxon>ecological metagenomes</taxon>
    </lineage>
</organism>
<gene>
    <name evidence="7" type="ORF">B1A_07137</name>
</gene>
<dbReference type="InterPro" id="IPR046357">
    <property type="entry name" value="PPIase_dom_sf"/>
</dbReference>
<name>T1B792_9ZZZZ</name>
<feature type="non-terminal residue" evidence="7">
    <location>
        <position position="195"/>
    </location>
</feature>
<reference evidence="7" key="2">
    <citation type="journal article" date="2014" name="ISME J.">
        <title>Microbial stratification in low pH oxic and suboxic macroscopic growths along an acid mine drainage.</title>
        <authorList>
            <person name="Mendez-Garcia C."/>
            <person name="Mesa V."/>
            <person name="Sprenger R.R."/>
            <person name="Richter M."/>
            <person name="Diez M.S."/>
            <person name="Solano J."/>
            <person name="Bargiela R."/>
            <person name="Golyshina O.V."/>
            <person name="Manteca A."/>
            <person name="Ramos J.L."/>
            <person name="Gallego J.R."/>
            <person name="Llorente I."/>
            <person name="Martins Dos Santos V.A."/>
            <person name="Jensen O.N."/>
            <person name="Pelaez A.I."/>
            <person name="Sanchez J."/>
            <person name="Ferrer M."/>
        </authorList>
    </citation>
    <scope>NUCLEOTIDE SEQUENCE</scope>
</reference>
<dbReference type="SUPFAM" id="SSF54534">
    <property type="entry name" value="FKBP-like"/>
    <property type="match status" value="1"/>
</dbReference>
<keyword evidence="3" id="KW-0732">Signal</keyword>
<feature type="domain" description="PpiC" evidence="6">
    <location>
        <begin position="75"/>
        <end position="163"/>
    </location>
</feature>
<keyword evidence="4" id="KW-0697">Rotamase</keyword>
<dbReference type="EMBL" id="AUZX01005156">
    <property type="protein sequence ID" value="EQD68816.1"/>
    <property type="molecule type" value="Genomic_DNA"/>
</dbReference>
<dbReference type="InterPro" id="IPR050245">
    <property type="entry name" value="PrsA_foldase"/>
</dbReference>
<comment type="caution">
    <text evidence="7">The sequence shown here is derived from an EMBL/GenBank/DDBJ whole genome shotgun (WGS) entry which is preliminary data.</text>
</comment>
<dbReference type="InterPro" id="IPR000297">
    <property type="entry name" value="PPIase_PpiC"/>
</dbReference>
<dbReference type="EC" id="5.2.1.8" evidence="2"/>
<evidence type="ECO:0000256" key="3">
    <source>
        <dbReference type="ARBA" id="ARBA00022729"/>
    </source>
</evidence>
<protein>
    <recommendedName>
        <fullName evidence="2">peptidylprolyl isomerase</fullName>
        <ecNumber evidence="2">5.2.1.8</ecNumber>
    </recommendedName>
</protein>
<evidence type="ECO:0000256" key="2">
    <source>
        <dbReference type="ARBA" id="ARBA00013194"/>
    </source>
</evidence>
<accession>T1B792</accession>
<evidence type="ECO:0000313" key="7">
    <source>
        <dbReference type="EMBL" id="EQD68816.1"/>
    </source>
</evidence>
<dbReference type="AlphaFoldDB" id="T1B792"/>
<sequence>ETIHDQLLLDFVRDHRIKLPPSDLLTLSKDKTLHELEVRKLLIREAIRRIAPRQIVTDKDISLYYHSHISLFSLPEEALVRHIVTSDRNEGIAIQKALDRGSSFSALARAKSLGVGASKGGLMAPFAKGTMPPPFDEVFDLSPGEVTDLLPSTYGYHLFKLIKLIPKTVIPLSSVRESIQKILIARGRRSLLQSW</sequence>